<feature type="transmembrane region" description="Helical" evidence="1">
    <location>
        <begin position="133"/>
        <end position="154"/>
    </location>
</feature>
<gene>
    <name evidence="2" type="ORF">C7H85_03675</name>
</gene>
<keyword evidence="1" id="KW-1133">Transmembrane helix</keyword>
<dbReference type="AlphaFoldDB" id="A0A2P7RCF8"/>
<keyword evidence="3" id="KW-1185">Reference proteome</keyword>
<evidence type="ECO:0000313" key="2">
    <source>
        <dbReference type="EMBL" id="PSJ47917.1"/>
    </source>
</evidence>
<accession>A0A2P7RCF8</accession>
<feature type="transmembrane region" description="Helical" evidence="1">
    <location>
        <begin position="104"/>
        <end position="127"/>
    </location>
</feature>
<organism evidence="2 3">
    <name type="scientific">Zobellella endophytica</name>
    <dbReference type="NCBI Taxonomy" id="2116700"/>
    <lineage>
        <taxon>Bacteria</taxon>
        <taxon>Pseudomonadati</taxon>
        <taxon>Pseudomonadota</taxon>
        <taxon>Gammaproteobacteria</taxon>
        <taxon>Aeromonadales</taxon>
        <taxon>Aeromonadaceae</taxon>
        <taxon>Zobellella</taxon>
    </lineage>
</organism>
<comment type="caution">
    <text evidence="2">The sequence shown here is derived from an EMBL/GenBank/DDBJ whole genome shotgun (WGS) entry which is preliminary data.</text>
</comment>
<dbReference type="InterPro" id="IPR018723">
    <property type="entry name" value="DUF2254_membrane"/>
</dbReference>
<proteinExistence type="predicted"/>
<evidence type="ECO:0000313" key="3">
    <source>
        <dbReference type="Proteomes" id="UP000240243"/>
    </source>
</evidence>
<sequence>MGDRLRFLLHRIGERLWVRPLVMSLLSVSIVFLVKTVDEYDLGRRVPELSQVSIETLLAIISASMLVIATFAVASMVAAYASASNTATPRCFSLVISDDVSQNALSTFIGAFIFSVVALIALQNGYYDRAGRFTLFAITVLILAMVIVTFVSWVDRIARLGRLGNTIEKVEAVTAAALRRRQAHPTLRGASVVESDPEGRAIYSEWIGYVQRIDIAALQACAETVQLRIRVAALPGTFAAPGRPLAYVTTDTGEVADIDEGPIARAFLIGIHREFDEDPRFGLIVLAEIAGRALSPAVNDPGTAIGIIGSLVRLFALWVDPAEVDGLHGVEYDRVAVPELSLRAMMDDAFTAMARDGAGTIEVVGRLQKALATLASMGDASLREAAIHHSRQVLARAEAVPIPPQELALLRELAALVEQGGVTP</sequence>
<feature type="transmembrane region" description="Helical" evidence="1">
    <location>
        <begin position="57"/>
        <end position="83"/>
    </location>
</feature>
<name>A0A2P7RCF8_9GAMM</name>
<dbReference type="Proteomes" id="UP000240243">
    <property type="component" value="Unassembled WGS sequence"/>
</dbReference>
<dbReference type="RefSeq" id="WP_106728328.1">
    <property type="nucleotide sequence ID" value="NZ_PXYG01000001.1"/>
</dbReference>
<dbReference type="OrthoDB" id="2955631at2"/>
<keyword evidence="1" id="KW-0472">Membrane</keyword>
<reference evidence="2 3" key="1">
    <citation type="submission" date="2018-03" db="EMBL/GenBank/DDBJ databases">
        <title>The draft genome of Zobellella sp. 59N8.</title>
        <authorList>
            <person name="Liu L."/>
            <person name="Li L."/>
            <person name="Zhang X."/>
            <person name="Liang L."/>
            <person name="Wang T."/>
        </authorList>
    </citation>
    <scope>NUCLEOTIDE SEQUENCE [LARGE SCALE GENOMIC DNA]</scope>
    <source>
        <strain evidence="2 3">59N8</strain>
    </source>
</reference>
<keyword evidence="1" id="KW-0812">Transmembrane</keyword>
<evidence type="ECO:0000256" key="1">
    <source>
        <dbReference type="SAM" id="Phobius"/>
    </source>
</evidence>
<dbReference type="EMBL" id="PXYG01000001">
    <property type="protein sequence ID" value="PSJ47917.1"/>
    <property type="molecule type" value="Genomic_DNA"/>
</dbReference>
<dbReference type="Pfam" id="PF10011">
    <property type="entry name" value="DUF2254"/>
    <property type="match status" value="1"/>
</dbReference>
<protein>
    <submittedName>
        <fullName evidence="2">DUF2254 domain-containing protein</fullName>
    </submittedName>
</protein>
<feature type="transmembrane region" description="Helical" evidence="1">
    <location>
        <begin position="16"/>
        <end position="37"/>
    </location>
</feature>